<dbReference type="SMART" id="SM00553">
    <property type="entry name" value="SEP"/>
    <property type="match status" value="1"/>
</dbReference>
<dbReference type="GO" id="GO:0005634">
    <property type="term" value="C:nucleus"/>
    <property type="evidence" value="ECO:0007669"/>
    <property type="project" value="TreeGrafter"/>
</dbReference>
<dbReference type="Proteomes" id="UP000663828">
    <property type="component" value="Unassembled WGS sequence"/>
</dbReference>
<feature type="compositionally biased region" description="Basic and acidic residues" evidence="1">
    <location>
        <begin position="82"/>
        <end position="98"/>
    </location>
</feature>
<keyword evidence="4" id="KW-1185">Reference proteome</keyword>
<protein>
    <recommendedName>
        <fullName evidence="2">SEP domain-containing protein</fullName>
    </recommendedName>
</protein>
<dbReference type="Gene3D" id="3.10.20.90">
    <property type="entry name" value="Phosphatidylinositol 3-kinase Catalytic Subunit, Chain A, domain 1"/>
    <property type="match status" value="1"/>
</dbReference>
<dbReference type="SUPFAM" id="SSF54236">
    <property type="entry name" value="Ubiquitin-like"/>
    <property type="match status" value="1"/>
</dbReference>
<evidence type="ECO:0000313" key="3">
    <source>
        <dbReference type="EMBL" id="CAF1421319.1"/>
    </source>
</evidence>
<dbReference type="GO" id="GO:0043161">
    <property type="term" value="P:proteasome-mediated ubiquitin-dependent protein catabolic process"/>
    <property type="evidence" value="ECO:0007669"/>
    <property type="project" value="TreeGrafter"/>
</dbReference>
<dbReference type="Gene3D" id="3.30.420.210">
    <property type="entry name" value="SEP domain"/>
    <property type="match status" value="1"/>
</dbReference>
<evidence type="ECO:0000256" key="1">
    <source>
        <dbReference type="SAM" id="MobiDB-lite"/>
    </source>
</evidence>
<dbReference type="InterPro" id="IPR029071">
    <property type="entry name" value="Ubiquitin-like_domsf"/>
</dbReference>
<dbReference type="InterPro" id="IPR009060">
    <property type="entry name" value="UBA-like_sf"/>
</dbReference>
<dbReference type="PANTHER" id="PTHR23333">
    <property type="entry name" value="UBX DOMAIN CONTAINING PROTEIN"/>
    <property type="match status" value="1"/>
</dbReference>
<dbReference type="SUPFAM" id="SSF102848">
    <property type="entry name" value="NSFL1 (p97 ATPase) cofactor p47, SEP domain"/>
    <property type="match status" value="1"/>
</dbReference>
<evidence type="ECO:0000313" key="4">
    <source>
        <dbReference type="Proteomes" id="UP000663828"/>
    </source>
</evidence>
<evidence type="ECO:0000259" key="2">
    <source>
        <dbReference type="PROSITE" id="PS51399"/>
    </source>
</evidence>
<sequence>MAMRSKEQIMRSFIEVTGCNARRAQNFLRAVDWNEQDAVVLFLDTNETEQPSSPSPVPGEQPLDDSSETTRSKRNVYQFNDDLPKNAIEDGSRVRFSDEPPTVYPIPIDRNKSNITSRIHAFQNWRQQSDNSDDSDDEGQPFYVGGSERSGQQIIGPPKDKDNDKRIANVFDSARRQGARETADGDDETASSYPKREPFSGTGYSLNDNPVPSQPQNASASVTTKKVEQVPIRFYSNGFTVGDGELRSFEQNREFIEYIKRGEMPPELRSMNNNSQQIEVSLEDHRGEEYKPVAPTFKPFTGTGHTMGAPRSNQAESDTLDLHQLEDIARKRLRCSISSSTIIRLRLPDISTPLCIPIDLHRTLADVRKFLAENIPSLQSNTFEFMEPPSTRIQRDDENQRIKDSKLSNSTLVVRRTG</sequence>
<dbReference type="Pfam" id="PF14555">
    <property type="entry name" value="UBA_4"/>
    <property type="match status" value="1"/>
</dbReference>
<feature type="domain" description="SEP" evidence="2">
    <location>
        <begin position="227"/>
        <end position="291"/>
    </location>
</feature>
<dbReference type="GO" id="GO:0005829">
    <property type="term" value="C:cytosol"/>
    <property type="evidence" value="ECO:0007669"/>
    <property type="project" value="TreeGrafter"/>
</dbReference>
<proteinExistence type="predicted"/>
<gene>
    <name evidence="3" type="ORF">XAT740_LOCUS35241</name>
</gene>
<dbReference type="GO" id="GO:0061025">
    <property type="term" value="P:membrane fusion"/>
    <property type="evidence" value="ECO:0007669"/>
    <property type="project" value="TreeGrafter"/>
</dbReference>
<reference evidence="3" key="1">
    <citation type="submission" date="2021-02" db="EMBL/GenBank/DDBJ databases">
        <authorList>
            <person name="Nowell W R."/>
        </authorList>
    </citation>
    <scope>NUCLEOTIDE SEQUENCE</scope>
</reference>
<dbReference type="SUPFAM" id="SSF46934">
    <property type="entry name" value="UBA-like"/>
    <property type="match status" value="1"/>
</dbReference>
<comment type="caution">
    <text evidence="3">The sequence shown here is derived from an EMBL/GenBank/DDBJ whole genome shotgun (WGS) entry which is preliminary data.</text>
</comment>
<feature type="region of interest" description="Disordered" evidence="1">
    <location>
        <begin position="46"/>
        <end position="110"/>
    </location>
</feature>
<accession>A0A815M903</accession>
<feature type="compositionally biased region" description="Basic and acidic residues" evidence="1">
    <location>
        <begin position="158"/>
        <end position="183"/>
    </location>
</feature>
<feature type="region of interest" description="Disordered" evidence="1">
    <location>
        <begin position="125"/>
        <end position="225"/>
    </location>
</feature>
<dbReference type="InterPro" id="IPR036241">
    <property type="entry name" value="NSFL1C_SEP_dom_sf"/>
</dbReference>
<dbReference type="GO" id="GO:0043130">
    <property type="term" value="F:ubiquitin binding"/>
    <property type="evidence" value="ECO:0007669"/>
    <property type="project" value="TreeGrafter"/>
</dbReference>
<dbReference type="GO" id="GO:0007030">
    <property type="term" value="P:Golgi organization"/>
    <property type="evidence" value="ECO:0007669"/>
    <property type="project" value="TreeGrafter"/>
</dbReference>
<feature type="compositionally biased region" description="Polar residues" evidence="1">
    <location>
        <begin position="202"/>
        <end position="224"/>
    </location>
</feature>
<dbReference type="Pfam" id="PF08059">
    <property type="entry name" value="SEP"/>
    <property type="match status" value="1"/>
</dbReference>
<dbReference type="EMBL" id="CAJNOR010003514">
    <property type="protein sequence ID" value="CAF1421319.1"/>
    <property type="molecule type" value="Genomic_DNA"/>
</dbReference>
<dbReference type="Gene3D" id="1.10.8.10">
    <property type="entry name" value="DNA helicase RuvA subunit, C-terminal domain"/>
    <property type="match status" value="1"/>
</dbReference>
<name>A0A815M903_ADIRI</name>
<organism evidence="3 4">
    <name type="scientific">Adineta ricciae</name>
    <name type="common">Rotifer</name>
    <dbReference type="NCBI Taxonomy" id="249248"/>
    <lineage>
        <taxon>Eukaryota</taxon>
        <taxon>Metazoa</taxon>
        <taxon>Spiralia</taxon>
        <taxon>Gnathifera</taxon>
        <taxon>Rotifera</taxon>
        <taxon>Eurotatoria</taxon>
        <taxon>Bdelloidea</taxon>
        <taxon>Adinetida</taxon>
        <taxon>Adinetidae</taxon>
        <taxon>Adineta</taxon>
    </lineage>
</organism>
<dbReference type="GO" id="GO:0000045">
    <property type="term" value="P:autophagosome assembly"/>
    <property type="evidence" value="ECO:0007669"/>
    <property type="project" value="TreeGrafter"/>
</dbReference>
<dbReference type="PANTHER" id="PTHR23333:SF20">
    <property type="entry name" value="NSFL1 COFACTOR P47"/>
    <property type="match status" value="1"/>
</dbReference>
<dbReference type="PROSITE" id="PS51399">
    <property type="entry name" value="SEP"/>
    <property type="match status" value="1"/>
</dbReference>
<dbReference type="InterPro" id="IPR012989">
    <property type="entry name" value="SEP_domain"/>
</dbReference>
<dbReference type="AlphaFoldDB" id="A0A815M903"/>
<dbReference type="GO" id="GO:0031468">
    <property type="term" value="P:nuclear membrane reassembly"/>
    <property type="evidence" value="ECO:0007669"/>
    <property type="project" value="TreeGrafter"/>
</dbReference>